<comment type="caution">
    <text evidence="4">The sequence shown here is derived from an EMBL/GenBank/DDBJ whole genome shotgun (WGS) entry which is preliminary data.</text>
</comment>
<dbReference type="eggNOG" id="ENOG502QQ5E">
    <property type="taxonomic scope" value="Eukaryota"/>
</dbReference>
<dbReference type="InterPro" id="IPR045018">
    <property type="entry name" value="Azg-like"/>
</dbReference>
<accession>K1W4U1</accession>
<evidence type="ECO:0000313" key="5">
    <source>
        <dbReference type="Proteomes" id="UP000006757"/>
    </source>
</evidence>
<feature type="transmembrane region" description="Helical" evidence="3">
    <location>
        <begin position="242"/>
        <end position="259"/>
    </location>
</feature>
<reference evidence="4 5" key="1">
    <citation type="journal article" date="2012" name="Eukaryot. Cell">
        <title>Genome sequence of the Trichosporon asahii environmental strain CBS 8904.</title>
        <authorList>
            <person name="Yang R.Y."/>
            <person name="Li H.T."/>
            <person name="Zhu H."/>
            <person name="Zhou G.P."/>
            <person name="Wang M."/>
            <person name="Wang L."/>
        </authorList>
    </citation>
    <scope>NUCLEOTIDE SEQUENCE [LARGE SCALE GENOMIC DNA]</scope>
    <source>
        <strain evidence="4 5">CBS 8904</strain>
    </source>
</reference>
<dbReference type="AlphaFoldDB" id="K1W4U1"/>
<feature type="transmembrane region" description="Helical" evidence="3">
    <location>
        <begin position="496"/>
        <end position="512"/>
    </location>
</feature>
<feature type="transmembrane region" description="Helical" evidence="3">
    <location>
        <begin position="264"/>
        <end position="280"/>
    </location>
</feature>
<feature type="transmembrane region" description="Helical" evidence="3">
    <location>
        <begin position="96"/>
        <end position="115"/>
    </location>
</feature>
<dbReference type="HOGENOM" id="CLU_421613_0_0_1"/>
<keyword evidence="3" id="KW-0812">Transmembrane</keyword>
<dbReference type="Proteomes" id="UP000006757">
    <property type="component" value="Unassembled WGS sequence"/>
</dbReference>
<dbReference type="GO" id="GO:0015854">
    <property type="term" value="P:guanine transport"/>
    <property type="evidence" value="ECO:0007669"/>
    <property type="project" value="TreeGrafter"/>
</dbReference>
<keyword evidence="3" id="KW-1133">Transmembrane helix</keyword>
<evidence type="ECO:0000313" key="4">
    <source>
        <dbReference type="EMBL" id="EKD03903.1"/>
    </source>
</evidence>
<keyword evidence="3" id="KW-0472">Membrane</keyword>
<protein>
    <submittedName>
        <fullName evidence="4">Nucleoside transporter</fullName>
    </submittedName>
</protein>
<dbReference type="GO" id="GO:0005345">
    <property type="term" value="F:purine nucleobase transmembrane transporter activity"/>
    <property type="evidence" value="ECO:0007669"/>
    <property type="project" value="TreeGrafter"/>
</dbReference>
<evidence type="ECO:0000256" key="2">
    <source>
        <dbReference type="ARBA" id="ARBA00022448"/>
    </source>
</evidence>
<feature type="transmembrane region" description="Helical" evidence="3">
    <location>
        <begin position="416"/>
        <end position="433"/>
    </location>
</feature>
<feature type="transmembrane region" description="Helical" evidence="3">
    <location>
        <begin position="180"/>
        <end position="206"/>
    </location>
</feature>
<dbReference type="EMBL" id="AMBO01000240">
    <property type="protein sequence ID" value="EKD03903.1"/>
    <property type="molecule type" value="Genomic_DNA"/>
</dbReference>
<feature type="transmembrane region" description="Helical" evidence="3">
    <location>
        <begin position="148"/>
        <end position="168"/>
    </location>
</feature>
<keyword evidence="5" id="KW-1185">Reference proteome</keyword>
<feature type="transmembrane region" description="Helical" evidence="3">
    <location>
        <begin position="474"/>
        <end position="491"/>
    </location>
</feature>
<evidence type="ECO:0000256" key="3">
    <source>
        <dbReference type="SAM" id="Phobius"/>
    </source>
</evidence>
<feature type="transmembrane region" description="Helical" evidence="3">
    <location>
        <begin position="300"/>
        <end position="317"/>
    </location>
</feature>
<feature type="transmembrane region" description="Helical" evidence="3">
    <location>
        <begin position="358"/>
        <end position="375"/>
    </location>
</feature>
<dbReference type="OrthoDB" id="431212at2759"/>
<name>K1W4U1_TRIAC</name>
<keyword evidence="2" id="KW-0813">Transport</keyword>
<dbReference type="PANTHER" id="PTHR43337:SF1">
    <property type="entry name" value="XANTHINE_URACIL PERMEASE C887.17-RELATED"/>
    <property type="match status" value="1"/>
</dbReference>
<dbReference type="GO" id="GO:0005886">
    <property type="term" value="C:plasma membrane"/>
    <property type="evidence" value="ECO:0007669"/>
    <property type="project" value="TreeGrafter"/>
</dbReference>
<dbReference type="STRING" id="1220162.K1W4U1"/>
<feature type="transmembrane region" description="Helical" evidence="3">
    <location>
        <begin position="322"/>
        <end position="338"/>
    </location>
</feature>
<feature type="transmembrane region" description="Helical" evidence="3">
    <location>
        <begin position="380"/>
        <end position="396"/>
    </location>
</feature>
<dbReference type="InParanoid" id="K1W4U1"/>
<dbReference type="GO" id="GO:0012505">
    <property type="term" value="C:endomembrane system"/>
    <property type="evidence" value="ECO:0007669"/>
    <property type="project" value="UniProtKB-SubCell"/>
</dbReference>
<gene>
    <name evidence="4" type="ORF">A1Q2_01916</name>
</gene>
<proteinExistence type="predicted"/>
<evidence type="ECO:0000256" key="1">
    <source>
        <dbReference type="ARBA" id="ARBA00004127"/>
    </source>
</evidence>
<dbReference type="PANTHER" id="PTHR43337">
    <property type="entry name" value="XANTHINE/URACIL PERMEASE C887.17-RELATED"/>
    <property type="match status" value="1"/>
</dbReference>
<organism evidence="4 5">
    <name type="scientific">Trichosporon asahii var. asahii (strain CBS 8904)</name>
    <name type="common">Yeast</name>
    <dbReference type="NCBI Taxonomy" id="1220162"/>
    <lineage>
        <taxon>Eukaryota</taxon>
        <taxon>Fungi</taxon>
        <taxon>Dikarya</taxon>
        <taxon>Basidiomycota</taxon>
        <taxon>Agaricomycotina</taxon>
        <taxon>Tremellomycetes</taxon>
        <taxon>Trichosporonales</taxon>
        <taxon>Trichosporonaceae</taxon>
        <taxon>Trichosporon</taxon>
    </lineage>
</organism>
<sequence length="650" mass="71041">MRFLDKLNARVAQSYFGKYFRLEGSGHRKERKNTTFTNEIRAGLATFFAMAYIISVNASIVSQSGGPCVCPPESMGDLCDSNVEYMQCVQEVKRDIVTATAAISALVTFCMGAFANMPIGLATGMGTNAYFAYTVVGYHGSGLIPYKVALAAVFVEGFVFVGLTWLGIRQWLARAIPASIKLATAVGIGLYLTLIGMTYSAGIGLITGADATPIELAGCHPAMKDPETGLCPSSDKMRNPTLWLGIFCGGVFTVMLMMYRVKGAIIAGILLVSIISWPRNSPVTYFPHTPLGDKMRNPTLWLGIFCGGVFTVMLMMYRVKGAIIAGILLVSIISWPRNSPVTYFPHTPLGDKMRNPTLWLGIFCGGVFTVMLMMYRVKGAIIAGILLVSIISWPRNSPVTYFPHTPLGDKMRNPTLWLGIFCGGVFTVMLMMYRVKGAIIAGILLVSIISWPRNSPVTYFPHTPLGDKMRNPTLWLGIFCGGVFTVMLMMYRVKGAIIAGILLVSIISWPRNSPVTYFPHTPLGDKMRNPTLWLGIFCGGVFTVMLMMYRVKGAIIAGILLVSIISWPRNSPVTYFPHTPLGDKMRNPTLWLGCLNVGVESSSSTCELWADCQADKRRTKTPDVASDASPALGYEAVTTLGSIPKPYVRR</sequence>
<dbReference type="GO" id="GO:0015853">
    <property type="term" value="P:adenine transport"/>
    <property type="evidence" value="ECO:0007669"/>
    <property type="project" value="TreeGrafter"/>
</dbReference>
<comment type="subcellular location">
    <subcellularLocation>
        <location evidence="1">Endomembrane system</location>
        <topology evidence="1">Multi-pass membrane protein</topology>
    </subcellularLocation>
</comment>
<feature type="transmembrane region" description="Helical" evidence="3">
    <location>
        <begin position="532"/>
        <end position="551"/>
    </location>
</feature>
<feature type="transmembrane region" description="Helical" evidence="3">
    <location>
        <begin position="438"/>
        <end position="454"/>
    </location>
</feature>